<dbReference type="EMBL" id="JBHUMZ010000019">
    <property type="protein sequence ID" value="MFD2638862.1"/>
    <property type="molecule type" value="Genomic_DNA"/>
</dbReference>
<reference evidence="2" key="1">
    <citation type="journal article" date="2019" name="Int. J. Syst. Evol. Microbiol.">
        <title>The Global Catalogue of Microorganisms (GCM) 10K type strain sequencing project: providing services to taxonomists for standard genome sequencing and annotation.</title>
        <authorList>
            <consortium name="The Broad Institute Genomics Platform"/>
            <consortium name="The Broad Institute Genome Sequencing Center for Infectious Disease"/>
            <person name="Wu L."/>
            <person name="Ma J."/>
        </authorList>
    </citation>
    <scope>NUCLEOTIDE SEQUENCE [LARGE SCALE GENOMIC DNA]</scope>
    <source>
        <strain evidence="2">TISTR 1571</strain>
    </source>
</reference>
<organism evidence="1 2">
    <name type="scientific">Piscibacillus salipiscarius</name>
    <dbReference type="NCBI Taxonomy" id="299480"/>
    <lineage>
        <taxon>Bacteria</taxon>
        <taxon>Bacillati</taxon>
        <taxon>Bacillota</taxon>
        <taxon>Bacilli</taxon>
        <taxon>Bacillales</taxon>
        <taxon>Bacillaceae</taxon>
        <taxon>Piscibacillus</taxon>
    </lineage>
</organism>
<dbReference type="RefSeq" id="WP_054752833.1">
    <property type="nucleotide sequence ID" value="NZ_JBHUMZ010000019.1"/>
</dbReference>
<sequence length="237" mass="26463">MYNNRQGSQVVAFAQGDATGDGLMDQIYLMGMMTSDSPFVQDITLVVQDGLSGRLTITQLDENAGYDPTLFLGDFTGDGVSDVLVRIATGGSGGTIYAYLYSFLNNEENLLFNGNAYNNEYQYRVNYLDDYKVQVLSEQNQMQYIIDISSSRDQEYLNEIYDSNGNLINPIEGWVNPLSGLYPVDYDSNGVYELLAYQRIAGRYNADSLGNVLNTLAWDQDYMNLDRQSVAIFGSSI</sequence>
<protein>
    <submittedName>
        <fullName evidence="1">VCBS repeat-containing protein</fullName>
    </submittedName>
</protein>
<dbReference type="InterPro" id="IPR028994">
    <property type="entry name" value="Integrin_alpha_N"/>
</dbReference>
<dbReference type="SUPFAM" id="SSF69318">
    <property type="entry name" value="Integrin alpha N-terminal domain"/>
    <property type="match status" value="1"/>
</dbReference>
<proteinExistence type="predicted"/>
<name>A0ABW5QAZ9_9BACI</name>
<accession>A0ABW5QAZ9</accession>
<evidence type="ECO:0000313" key="1">
    <source>
        <dbReference type="EMBL" id="MFD2638862.1"/>
    </source>
</evidence>
<comment type="caution">
    <text evidence="1">The sequence shown here is derived from an EMBL/GenBank/DDBJ whole genome shotgun (WGS) entry which is preliminary data.</text>
</comment>
<dbReference type="Proteomes" id="UP001597452">
    <property type="component" value="Unassembled WGS sequence"/>
</dbReference>
<keyword evidence="2" id="KW-1185">Reference proteome</keyword>
<evidence type="ECO:0000313" key="2">
    <source>
        <dbReference type="Proteomes" id="UP001597452"/>
    </source>
</evidence>
<gene>
    <name evidence="1" type="ORF">ACFSW4_08305</name>
</gene>